<feature type="domain" description="Glycosyltransferase family 28 N-terminal" evidence="11">
    <location>
        <begin position="4"/>
        <end position="140"/>
    </location>
</feature>
<dbReference type="CDD" id="cd03785">
    <property type="entry name" value="GT28_MurG"/>
    <property type="match status" value="1"/>
</dbReference>
<comment type="caution">
    <text evidence="10">Lacks conserved residue(s) required for the propagation of feature annotation.</text>
</comment>
<dbReference type="Gene3D" id="3.40.50.2000">
    <property type="entry name" value="Glycogen Phosphorylase B"/>
    <property type="match status" value="2"/>
</dbReference>
<keyword evidence="5 10" id="KW-0133">Cell shape</keyword>
<comment type="pathway">
    <text evidence="10">Cell wall biogenesis; peptidoglycan biosynthesis.</text>
</comment>
<dbReference type="EC" id="2.4.1.227" evidence="10"/>
<keyword evidence="9 10" id="KW-0961">Cell wall biogenesis/degradation</keyword>
<evidence type="ECO:0000259" key="11">
    <source>
        <dbReference type="Pfam" id="PF03033"/>
    </source>
</evidence>
<evidence type="ECO:0000256" key="2">
    <source>
        <dbReference type="ARBA" id="ARBA00022618"/>
    </source>
</evidence>
<dbReference type="NCBIfam" id="TIGR01133">
    <property type="entry name" value="murG"/>
    <property type="match status" value="1"/>
</dbReference>
<reference evidence="13 14" key="1">
    <citation type="submission" date="2018-08" db="EMBL/GenBank/DDBJ databases">
        <title>A genome reference for cultivated species of the human gut microbiota.</title>
        <authorList>
            <person name="Zou Y."/>
            <person name="Xue W."/>
            <person name="Luo G."/>
        </authorList>
    </citation>
    <scope>NUCLEOTIDE SEQUENCE [LARGE SCALE GENOMIC DNA]</scope>
    <source>
        <strain evidence="13 14">AF22-12AC</strain>
    </source>
</reference>
<dbReference type="GO" id="GO:0071555">
    <property type="term" value="P:cell wall organization"/>
    <property type="evidence" value="ECO:0007669"/>
    <property type="project" value="UniProtKB-KW"/>
</dbReference>
<gene>
    <name evidence="10" type="primary">murG</name>
    <name evidence="13" type="ORF">DWX93_12735</name>
</gene>
<dbReference type="GO" id="GO:0005975">
    <property type="term" value="P:carbohydrate metabolic process"/>
    <property type="evidence" value="ECO:0007669"/>
    <property type="project" value="InterPro"/>
</dbReference>
<comment type="function">
    <text evidence="10">Cell wall formation. Catalyzes the transfer of a GlcNAc subunit on undecaprenyl-pyrophosphoryl-MurNAc-pentapeptide (lipid intermediate I) to form undecaprenyl-pyrophosphoryl-MurNAc-(pentapeptide)GlcNAc (lipid intermediate II).</text>
</comment>
<accession>A0A395V8N4</accession>
<dbReference type="GO" id="GO:0008360">
    <property type="term" value="P:regulation of cell shape"/>
    <property type="evidence" value="ECO:0007669"/>
    <property type="project" value="UniProtKB-KW"/>
</dbReference>
<dbReference type="AlphaFoldDB" id="A0A395V8N4"/>
<evidence type="ECO:0000256" key="8">
    <source>
        <dbReference type="ARBA" id="ARBA00023306"/>
    </source>
</evidence>
<comment type="caution">
    <text evidence="13">The sequence shown here is derived from an EMBL/GenBank/DDBJ whole genome shotgun (WGS) entry which is preliminary data.</text>
</comment>
<keyword evidence="4 10" id="KW-0808">Transferase</keyword>
<keyword evidence="7 10" id="KW-0472">Membrane</keyword>
<dbReference type="Pfam" id="PF03033">
    <property type="entry name" value="Glyco_transf_28"/>
    <property type="match status" value="1"/>
</dbReference>
<comment type="catalytic activity">
    <reaction evidence="10">
        <text>di-trans,octa-cis-undecaprenyl diphospho-N-acetyl-alpha-D-muramoyl-L-alanyl-D-glutamyl-meso-2,6-diaminopimeloyl-D-alanyl-D-alanine + UDP-N-acetyl-alpha-D-glucosamine = di-trans,octa-cis-undecaprenyl diphospho-[N-acetyl-alpha-D-glucosaminyl-(1-&gt;4)]-N-acetyl-alpha-D-muramoyl-L-alanyl-D-glutamyl-meso-2,6-diaminopimeloyl-D-alanyl-D-alanine + UDP + H(+)</text>
        <dbReference type="Rhea" id="RHEA:31227"/>
        <dbReference type="ChEBI" id="CHEBI:15378"/>
        <dbReference type="ChEBI" id="CHEBI:57705"/>
        <dbReference type="ChEBI" id="CHEBI:58223"/>
        <dbReference type="ChEBI" id="CHEBI:61387"/>
        <dbReference type="ChEBI" id="CHEBI:61388"/>
        <dbReference type="EC" id="2.4.1.227"/>
    </reaction>
</comment>
<evidence type="ECO:0000256" key="5">
    <source>
        <dbReference type="ARBA" id="ARBA00022960"/>
    </source>
</evidence>
<dbReference type="PANTHER" id="PTHR21015">
    <property type="entry name" value="UDP-N-ACETYLGLUCOSAMINE--N-ACETYLMURAMYL-(PENTAPEPTIDE) PYROPHOSPHORYL-UNDECAPRENOL N-ACETYLGLUCOSAMINE TRANSFERASE 1"/>
    <property type="match status" value="1"/>
</dbReference>
<dbReference type="EMBL" id="QRVL01000012">
    <property type="protein sequence ID" value="RGS38386.1"/>
    <property type="molecule type" value="Genomic_DNA"/>
</dbReference>
<keyword evidence="2 10" id="KW-0132">Cell division</keyword>
<keyword evidence="6 10" id="KW-0573">Peptidoglycan synthesis</keyword>
<comment type="similarity">
    <text evidence="10">Belongs to the glycosyltransferase 28 family. MurG subfamily.</text>
</comment>
<keyword evidence="8 10" id="KW-0131">Cell cycle</keyword>
<dbReference type="InterPro" id="IPR004276">
    <property type="entry name" value="GlycoTrans_28_N"/>
</dbReference>
<comment type="subcellular location">
    <subcellularLocation>
        <location evidence="10">Cell membrane</location>
        <topology evidence="10">Peripheral membrane protein</topology>
        <orientation evidence="10">Cytoplasmic side</orientation>
    </subcellularLocation>
</comment>
<dbReference type="Proteomes" id="UP000266172">
    <property type="component" value="Unassembled WGS sequence"/>
</dbReference>
<dbReference type="PANTHER" id="PTHR21015:SF27">
    <property type="entry name" value="UDP-N-ACETYLGLUCOSAMINE--N-ACETYLMURAMYL-(PENTAPEPTIDE) PYROPHOSPHORYL-UNDECAPRENOL N-ACETYLGLUCOSAMINE TRANSFERASE"/>
    <property type="match status" value="1"/>
</dbReference>
<evidence type="ECO:0000256" key="1">
    <source>
        <dbReference type="ARBA" id="ARBA00022475"/>
    </source>
</evidence>
<dbReference type="InterPro" id="IPR007235">
    <property type="entry name" value="Glyco_trans_28_C"/>
</dbReference>
<keyword evidence="3 10" id="KW-0328">Glycosyltransferase</keyword>
<proteinExistence type="inferred from homology"/>
<dbReference type="SUPFAM" id="SSF53756">
    <property type="entry name" value="UDP-Glycosyltransferase/glycogen phosphorylase"/>
    <property type="match status" value="1"/>
</dbReference>
<evidence type="ECO:0000256" key="4">
    <source>
        <dbReference type="ARBA" id="ARBA00022679"/>
    </source>
</evidence>
<feature type="domain" description="Glycosyl transferase family 28 C-terminal" evidence="12">
    <location>
        <begin position="188"/>
        <end position="338"/>
    </location>
</feature>
<evidence type="ECO:0000313" key="14">
    <source>
        <dbReference type="Proteomes" id="UP000266172"/>
    </source>
</evidence>
<evidence type="ECO:0000256" key="7">
    <source>
        <dbReference type="ARBA" id="ARBA00023136"/>
    </source>
</evidence>
<sequence length="357" mass="38771">MKKIVMTGGGTAGHVTPNIALFPALQKEGYEISYIGSYEGIEKRLIEEQGVPYYGISSGKLRRYFDPKNFSDPFKVLKGYHQSVRLLKKLKPDVVFSKGGFVSVPVVLAASRCHIPAIIHESDLTPGLANRIAIPKATKVCCNFPETLAHVPEEKAVLTGTPIRAELLSGDADRAFALCNFTDSAKPTLLVVGGSSGSRAINTAIRDLLPELIKNYNVIHLCGKGNVDTSLNAIAGYAQFEYANEELADLFALSSLVISRAGANAICELLALRKPNILIPLPAAASRGDQILNANSFRSQGFSYVLEEEELTNTTLLEAIDHVFHKKDAYIDAMEHSKVTNSIETIMGLIREASSHK</sequence>
<dbReference type="GO" id="GO:0009252">
    <property type="term" value="P:peptidoglycan biosynthetic process"/>
    <property type="evidence" value="ECO:0007669"/>
    <property type="project" value="UniProtKB-UniRule"/>
</dbReference>
<dbReference type="HAMAP" id="MF_00033">
    <property type="entry name" value="MurG"/>
    <property type="match status" value="1"/>
</dbReference>
<feature type="binding site" evidence="10">
    <location>
        <position position="290"/>
    </location>
    <ligand>
        <name>UDP-N-acetyl-alpha-D-glucosamine</name>
        <dbReference type="ChEBI" id="CHEBI:57705"/>
    </ligand>
</feature>
<dbReference type="RefSeq" id="WP_118097885.1">
    <property type="nucleotide sequence ID" value="NZ_CAUGCI010000046.1"/>
</dbReference>
<evidence type="ECO:0000256" key="3">
    <source>
        <dbReference type="ARBA" id="ARBA00022676"/>
    </source>
</evidence>
<dbReference type="UniPathway" id="UPA00219"/>
<evidence type="ECO:0000256" key="6">
    <source>
        <dbReference type="ARBA" id="ARBA00022984"/>
    </source>
</evidence>
<feature type="binding site" evidence="10">
    <location>
        <position position="164"/>
    </location>
    <ligand>
        <name>UDP-N-acetyl-alpha-D-glucosamine</name>
        <dbReference type="ChEBI" id="CHEBI:57705"/>
    </ligand>
</feature>
<evidence type="ECO:0000259" key="12">
    <source>
        <dbReference type="Pfam" id="PF04101"/>
    </source>
</evidence>
<dbReference type="GO" id="GO:0051991">
    <property type="term" value="F:UDP-N-acetyl-D-glucosamine:N-acetylmuramoyl-L-alanyl-D-glutamyl-meso-2,6-diaminopimelyl-D-alanyl-D-alanine-diphosphoundecaprenol 4-beta-N-acetylglucosaminlytransferase activity"/>
    <property type="evidence" value="ECO:0007669"/>
    <property type="project" value="RHEA"/>
</dbReference>
<evidence type="ECO:0000313" key="13">
    <source>
        <dbReference type="EMBL" id="RGS38386.1"/>
    </source>
</evidence>
<keyword evidence="1 10" id="KW-1003">Cell membrane</keyword>
<dbReference type="GO" id="GO:0005886">
    <property type="term" value="C:plasma membrane"/>
    <property type="evidence" value="ECO:0007669"/>
    <property type="project" value="UniProtKB-SubCell"/>
</dbReference>
<dbReference type="Pfam" id="PF04101">
    <property type="entry name" value="Glyco_tran_28_C"/>
    <property type="match status" value="1"/>
</dbReference>
<protein>
    <recommendedName>
        <fullName evidence="10">UDP-N-acetylglucosamine--N-acetylmuramyl-(pentapeptide) pyrophosphoryl-undecaprenol N-acetylglucosamine transferase</fullName>
        <ecNumber evidence="10">2.4.1.227</ecNumber>
    </recommendedName>
    <alternativeName>
        <fullName evidence="10">Undecaprenyl-PP-MurNAc-pentapeptide-UDPGlcNAc GlcNAc transferase</fullName>
    </alternativeName>
</protein>
<dbReference type="GO" id="GO:0050511">
    <property type="term" value="F:undecaprenyldiphospho-muramoylpentapeptide beta-N-acetylglucosaminyltransferase activity"/>
    <property type="evidence" value="ECO:0007669"/>
    <property type="project" value="UniProtKB-UniRule"/>
</dbReference>
<feature type="binding site" evidence="10">
    <location>
        <begin position="11"/>
        <end position="13"/>
    </location>
    <ligand>
        <name>UDP-N-acetyl-alpha-D-glucosamine</name>
        <dbReference type="ChEBI" id="CHEBI:57705"/>
    </ligand>
</feature>
<organism evidence="13 14">
    <name type="scientific">Roseburia hominis</name>
    <dbReference type="NCBI Taxonomy" id="301301"/>
    <lineage>
        <taxon>Bacteria</taxon>
        <taxon>Bacillati</taxon>
        <taxon>Bacillota</taxon>
        <taxon>Clostridia</taxon>
        <taxon>Lachnospirales</taxon>
        <taxon>Lachnospiraceae</taxon>
        <taxon>Roseburia</taxon>
    </lineage>
</organism>
<evidence type="ECO:0000256" key="10">
    <source>
        <dbReference type="HAMAP-Rule" id="MF_00033"/>
    </source>
</evidence>
<dbReference type="InterPro" id="IPR006009">
    <property type="entry name" value="GlcNAc_MurG"/>
</dbReference>
<name>A0A395V8N4_9FIRM</name>
<dbReference type="GO" id="GO:0051301">
    <property type="term" value="P:cell division"/>
    <property type="evidence" value="ECO:0007669"/>
    <property type="project" value="UniProtKB-KW"/>
</dbReference>
<evidence type="ECO:0000256" key="9">
    <source>
        <dbReference type="ARBA" id="ARBA00023316"/>
    </source>
</evidence>
<dbReference type="NCBIfam" id="NF009102">
    <property type="entry name" value="PRK12446.1"/>
    <property type="match status" value="1"/>
</dbReference>
<feature type="binding site" evidence="10">
    <location>
        <position position="195"/>
    </location>
    <ligand>
        <name>UDP-N-acetyl-alpha-D-glucosamine</name>
        <dbReference type="ChEBI" id="CHEBI:57705"/>
    </ligand>
</feature>